<accession>W5SWB1</accession>
<organism evidence="1">
    <name type="scientific">Borrelia coriaceae ATCC 43381</name>
    <dbReference type="NCBI Taxonomy" id="1408429"/>
    <lineage>
        <taxon>Bacteria</taxon>
        <taxon>Pseudomonadati</taxon>
        <taxon>Spirochaetota</taxon>
        <taxon>Spirochaetia</taxon>
        <taxon>Spirochaetales</taxon>
        <taxon>Borreliaceae</taxon>
        <taxon>Borrelia</taxon>
    </lineage>
</organism>
<proteinExistence type="predicted"/>
<evidence type="ECO:0000313" key="1">
    <source>
        <dbReference type="EMBL" id="AHH11220.1"/>
    </source>
</evidence>
<reference evidence="1" key="1">
    <citation type="submission" date="2013-04" db="EMBL/GenBank/DDBJ databases">
        <title>Comparative Genomics of Relapsing Fever Spirochetes.</title>
        <authorList>
            <person name="Schwan T.G."/>
            <person name="Raffel S.J."/>
            <person name="Porcella S.F."/>
            <person name="Martens C.A."/>
            <person name="Bruno D.P."/>
            <person name="Ricklefs S.M."/>
            <person name="Barbian K.B."/>
        </authorList>
    </citation>
    <scope>NUCLEOTIDE SEQUENCE</scope>
    <source>
        <strain evidence="1">Co53</strain>
        <plasmid evidence="1">unnamed</plasmid>
    </source>
</reference>
<geneLocation type="plasmid" evidence="1">
    <name>unnamed</name>
</geneLocation>
<protein>
    <submittedName>
        <fullName evidence="1">Uncharacterized protein</fullName>
    </submittedName>
</protein>
<keyword evidence="1" id="KW-0614">Plasmid</keyword>
<dbReference type="AlphaFoldDB" id="W5SWB1"/>
<sequence length="37" mass="4405">MFDFYVPDDVYAAIEHTELLIRLEDLEKAVLNAERHQ</sequence>
<name>W5SWB1_9SPIR</name>
<dbReference type="HOGENOM" id="CLU_3340864_0_0_12"/>
<dbReference type="EMBL" id="CP005747">
    <property type="protein sequence ID" value="AHH11220.1"/>
    <property type="molecule type" value="Genomic_DNA"/>
</dbReference>
<gene>
    <name evidence="1" type="ORF">BCO_0900055</name>
</gene>